<sequence length="286" mass="31932">MPNLIHSSQASSSENGFQTTPNNKGKETIQSIVTSAKSLLRETLPTVPQTTTSSLASMNQASGKTIGSSSTYASVSTDPDWETNVNEHLGSPKKLGEGGGSNFSASQRNFRSENYNTYGSQEWEGWVSHETNIDRVITLQNPLAETTFQSPKFETIISNEGKKTRNMQDGVGVIDFLNSNSFVSEIYNPIDTEHEIERRRDHFQYTLSPNTRNLDSAGSYINTLIDAEDIVAYLKETRYTDDVYGIPNFLRKLIAEASDEVSNEKEQGKQDDTEKHRQTALNRLKM</sequence>
<feature type="region of interest" description="Disordered" evidence="1">
    <location>
        <begin position="1"/>
        <end position="27"/>
    </location>
</feature>
<feature type="region of interest" description="Disordered" evidence="1">
    <location>
        <begin position="261"/>
        <end position="286"/>
    </location>
</feature>
<organism evidence="2 3">
    <name type="scientific">Ambispora gerdemannii</name>
    <dbReference type="NCBI Taxonomy" id="144530"/>
    <lineage>
        <taxon>Eukaryota</taxon>
        <taxon>Fungi</taxon>
        <taxon>Fungi incertae sedis</taxon>
        <taxon>Mucoromycota</taxon>
        <taxon>Glomeromycotina</taxon>
        <taxon>Glomeromycetes</taxon>
        <taxon>Archaeosporales</taxon>
        <taxon>Ambisporaceae</taxon>
        <taxon>Ambispora</taxon>
    </lineage>
</organism>
<comment type="caution">
    <text evidence="2">The sequence shown here is derived from an EMBL/GenBank/DDBJ whole genome shotgun (WGS) entry which is preliminary data.</text>
</comment>
<protein>
    <submittedName>
        <fullName evidence="2">1795_t:CDS:1</fullName>
    </submittedName>
</protein>
<evidence type="ECO:0000256" key="1">
    <source>
        <dbReference type="SAM" id="MobiDB-lite"/>
    </source>
</evidence>
<reference evidence="2" key="1">
    <citation type="submission" date="2021-06" db="EMBL/GenBank/DDBJ databases">
        <authorList>
            <person name="Kallberg Y."/>
            <person name="Tangrot J."/>
            <person name="Rosling A."/>
        </authorList>
    </citation>
    <scope>NUCLEOTIDE SEQUENCE</scope>
    <source>
        <strain evidence="2">MT106</strain>
    </source>
</reference>
<gene>
    <name evidence="2" type="ORF">AGERDE_LOCUS944</name>
</gene>
<feature type="compositionally biased region" description="Polar residues" evidence="1">
    <location>
        <begin position="46"/>
        <end position="77"/>
    </location>
</feature>
<feature type="region of interest" description="Disordered" evidence="1">
    <location>
        <begin position="43"/>
        <end position="107"/>
    </location>
</feature>
<dbReference type="AlphaFoldDB" id="A0A9N8V7G4"/>
<proteinExistence type="predicted"/>
<dbReference type="OrthoDB" id="2351799at2759"/>
<dbReference type="Proteomes" id="UP000789831">
    <property type="component" value="Unassembled WGS sequence"/>
</dbReference>
<evidence type="ECO:0000313" key="3">
    <source>
        <dbReference type="Proteomes" id="UP000789831"/>
    </source>
</evidence>
<evidence type="ECO:0000313" key="2">
    <source>
        <dbReference type="EMBL" id="CAG8439468.1"/>
    </source>
</evidence>
<accession>A0A9N8V7G4</accession>
<dbReference type="EMBL" id="CAJVPL010000056">
    <property type="protein sequence ID" value="CAG8439468.1"/>
    <property type="molecule type" value="Genomic_DNA"/>
</dbReference>
<name>A0A9N8V7G4_9GLOM</name>
<feature type="compositionally biased region" description="Basic and acidic residues" evidence="1">
    <location>
        <begin position="262"/>
        <end position="277"/>
    </location>
</feature>
<keyword evidence="3" id="KW-1185">Reference proteome</keyword>